<keyword evidence="2 7" id="KW-0812">Transmembrane</keyword>
<evidence type="ECO:0000256" key="6">
    <source>
        <dbReference type="ARBA" id="ARBA00038166"/>
    </source>
</evidence>
<reference evidence="9" key="1">
    <citation type="submission" date="2021-12" db="EMBL/GenBank/DDBJ databases">
        <authorList>
            <person name="King R."/>
        </authorList>
    </citation>
    <scope>NUCLEOTIDE SEQUENCE</scope>
</reference>
<sequence>MAQDQYPPLVGLIYVFNIIVGTGALTLPAAFQGAGWLFSSILLILLAFVSFMTVTFVIESVALANATIQWRKIQSHKIDESEVPIDSSSEEGDSTERTAILNSTRRKRFFNLNSKVELGEIASLYLNKYGHMLFFLSLCIYLFGDLTIYAAASGKTIVNLSCNSENDTEDYSLKCWEGYNVTRMDMYRVFVFLFALLVGPFTYFNIQKTKYLQMFTITIRWCAFIIMVTMAIVKLVRDGPQGHPKLINLAEVPALAGSSVYSFMCHHSLPGLIAPISNKVNLYKKIALDFTLICSFYLLLSLTGSFAFKNLDDLYSFNFIQSDNSNFSMKIIGFFLVSFPLFPMSTSFPIIAITLQSNLKHLVLGHSVENGNIFINRLIFPTLAVVPPVIVALCTHNLKRLVEITGTYAGVIVQYIIPAALVFYARRQCFRDFGYNKHKYASPFRNKFWLLFIICWAIVCIIFVTVDILKN</sequence>
<protein>
    <recommendedName>
        <fullName evidence="8">Amino acid transporter transmembrane domain-containing protein</fullName>
    </recommendedName>
</protein>
<keyword evidence="10" id="KW-1185">Reference proteome</keyword>
<feature type="transmembrane region" description="Helical" evidence="7">
    <location>
        <begin position="37"/>
        <end position="64"/>
    </location>
</feature>
<accession>A0A9P0AQS0</accession>
<feature type="domain" description="Amino acid transporter transmembrane" evidence="8">
    <location>
        <begin position="13"/>
        <end position="59"/>
    </location>
</feature>
<keyword evidence="4 7" id="KW-0472">Membrane</keyword>
<dbReference type="EMBL" id="OV121132">
    <property type="protein sequence ID" value="CAH0546275.1"/>
    <property type="molecule type" value="Genomic_DNA"/>
</dbReference>
<feature type="transmembrane region" description="Helical" evidence="7">
    <location>
        <begin position="405"/>
        <end position="427"/>
    </location>
</feature>
<evidence type="ECO:0000256" key="1">
    <source>
        <dbReference type="ARBA" id="ARBA00004141"/>
    </source>
</evidence>
<evidence type="ECO:0000256" key="7">
    <source>
        <dbReference type="SAM" id="Phobius"/>
    </source>
</evidence>
<dbReference type="AlphaFoldDB" id="A0A9P0AQS0"/>
<dbReference type="PANTHER" id="PTHR16189">
    <property type="entry name" value="TRANSMEMBRANE PROTEIN 104-RELATED"/>
    <property type="match status" value="1"/>
</dbReference>
<dbReference type="Pfam" id="PF01490">
    <property type="entry name" value="Aa_trans"/>
    <property type="match status" value="2"/>
</dbReference>
<evidence type="ECO:0000313" key="9">
    <source>
        <dbReference type="EMBL" id="CAH0546275.1"/>
    </source>
</evidence>
<dbReference type="Proteomes" id="UP001154078">
    <property type="component" value="Chromosome 1"/>
</dbReference>
<feature type="transmembrane region" description="Helical" evidence="7">
    <location>
        <begin position="286"/>
        <end position="308"/>
    </location>
</feature>
<comment type="subcellular location">
    <subcellularLocation>
        <location evidence="1">Membrane</location>
        <topology evidence="1">Multi-pass membrane protein</topology>
    </subcellularLocation>
</comment>
<organism evidence="9 10">
    <name type="scientific">Brassicogethes aeneus</name>
    <name type="common">Rape pollen beetle</name>
    <name type="synonym">Meligethes aeneus</name>
    <dbReference type="NCBI Taxonomy" id="1431903"/>
    <lineage>
        <taxon>Eukaryota</taxon>
        <taxon>Metazoa</taxon>
        <taxon>Ecdysozoa</taxon>
        <taxon>Arthropoda</taxon>
        <taxon>Hexapoda</taxon>
        <taxon>Insecta</taxon>
        <taxon>Pterygota</taxon>
        <taxon>Neoptera</taxon>
        <taxon>Endopterygota</taxon>
        <taxon>Coleoptera</taxon>
        <taxon>Polyphaga</taxon>
        <taxon>Cucujiformia</taxon>
        <taxon>Nitidulidae</taxon>
        <taxon>Meligethinae</taxon>
        <taxon>Brassicogethes</taxon>
    </lineage>
</organism>
<name>A0A9P0AQS0_BRAAE</name>
<dbReference type="OrthoDB" id="294541at2759"/>
<feature type="transmembrane region" description="Helical" evidence="7">
    <location>
        <begin position="328"/>
        <end position="353"/>
    </location>
</feature>
<feature type="transmembrane region" description="Helical" evidence="7">
    <location>
        <begin position="218"/>
        <end position="236"/>
    </location>
</feature>
<proteinExistence type="inferred from homology"/>
<dbReference type="GO" id="GO:0016020">
    <property type="term" value="C:membrane"/>
    <property type="evidence" value="ECO:0007669"/>
    <property type="project" value="UniProtKB-SubCell"/>
</dbReference>
<comment type="similarity">
    <text evidence="6">Belongs to the TMEM104 family.</text>
</comment>
<evidence type="ECO:0000256" key="3">
    <source>
        <dbReference type="ARBA" id="ARBA00022989"/>
    </source>
</evidence>
<evidence type="ECO:0000256" key="2">
    <source>
        <dbReference type="ARBA" id="ARBA00022692"/>
    </source>
</evidence>
<feature type="transmembrane region" description="Helical" evidence="7">
    <location>
        <begin position="186"/>
        <end position="206"/>
    </location>
</feature>
<feature type="transmembrane region" description="Helical" evidence="7">
    <location>
        <begin position="374"/>
        <end position="393"/>
    </location>
</feature>
<feature type="transmembrane region" description="Helical" evidence="7">
    <location>
        <begin position="12"/>
        <end position="31"/>
    </location>
</feature>
<evidence type="ECO:0000256" key="5">
    <source>
        <dbReference type="ARBA" id="ARBA00023180"/>
    </source>
</evidence>
<feature type="domain" description="Amino acid transporter transmembrane" evidence="8">
    <location>
        <begin position="119"/>
        <end position="462"/>
    </location>
</feature>
<keyword evidence="5" id="KW-0325">Glycoprotein</keyword>
<evidence type="ECO:0000259" key="8">
    <source>
        <dbReference type="Pfam" id="PF01490"/>
    </source>
</evidence>
<feature type="transmembrane region" description="Helical" evidence="7">
    <location>
        <begin position="448"/>
        <end position="469"/>
    </location>
</feature>
<dbReference type="PANTHER" id="PTHR16189:SF0">
    <property type="entry name" value="TRANSMEMBRANE PROTEIN 104"/>
    <property type="match status" value="1"/>
</dbReference>
<dbReference type="InterPro" id="IPR013057">
    <property type="entry name" value="AA_transpt_TM"/>
</dbReference>
<keyword evidence="3 7" id="KW-1133">Transmembrane helix</keyword>
<evidence type="ECO:0000256" key="4">
    <source>
        <dbReference type="ARBA" id="ARBA00023136"/>
    </source>
</evidence>
<evidence type="ECO:0000313" key="10">
    <source>
        <dbReference type="Proteomes" id="UP001154078"/>
    </source>
</evidence>
<gene>
    <name evidence="9" type="ORF">MELIAE_LOCUS478</name>
</gene>